<name>F4PCT3_BATDJ</name>
<feature type="compositionally biased region" description="Polar residues" evidence="1">
    <location>
        <begin position="360"/>
        <end position="377"/>
    </location>
</feature>
<evidence type="ECO:0000313" key="2">
    <source>
        <dbReference type="EMBL" id="EGF76999.1"/>
    </source>
</evidence>
<dbReference type="RefSeq" id="XP_006682537.1">
    <property type="nucleotide sequence ID" value="XM_006682474.1"/>
</dbReference>
<dbReference type="AlphaFoldDB" id="F4PCT3"/>
<feature type="compositionally biased region" description="Polar residues" evidence="1">
    <location>
        <begin position="447"/>
        <end position="460"/>
    </location>
</feature>
<evidence type="ECO:0000256" key="1">
    <source>
        <dbReference type="SAM" id="MobiDB-lite"/>
    </source>
</evidence>
<evidence type="ECO:0000313" key="3">
    <source>
        <dbReference type="Proteomes" id="UP000007241"/>
    </source>
</evidence>
<feature type="region of interest" description="Disordered" evidence="1">
    <location>
        <begin position="360"/>
        <end position="477"/>
    </location>
</feature>
<feature type="compositionally biased region" description="Basic and acidic residues" evidence="1">
    <location>
        <begin position="578"/>
        <end position="588"/>
    </location>
</feature>
<dbReference type="OMA" id="CVIRRIE"/>
<feature type="region of interest" description="Disordered" evidence="1">
    <location>
        <begin position="564"/>
        <end position="642"/>
    </location>
</feature>
<reference evidence="2 3" key="1">
    <citation type="submission" date="2009-12" db="EMBL/GenBank/DDBJ databases">
        <title>The draft genome of Batrachochytrium dendrobatidis.</title>
        <authorList>
            <consortium name="US DOE Joint Genome Institute (JGI-PGF)"/>
            <person name="Kuo A."/>
            <person name="Salamov A."/>
            <person name="Schmutz J."/>
            <person name="Lucas S."/>
            <person name="Pitluck S."/>
            <person name="Rosenblum E."/>
            <person name="Stajich J."/>
            <person name="Eisen M."/>
            <person name="Grigoriev I.V."/>
        </authorList>
    </citation>
    <scope>NUCLEOTIDE SEQUENCE [LARGE SCALE GENOMIC DNA]</scope>
    <source>
        <strain evidence="3">JAM81 / FGSC 10211</strain>
    </source>
</reference>
<proteinExistence type="predicted"/>
<feature type="region of interest" description="Disordered" evidence="1">
    <location>
        <begin position="493"/>
        <end position="524"/>
    </location>
</feature>
<gene>
    <name evidence="2" type="ORF">BATDEDRAFT_92227</name>
</gene>
<feature type="compositionally biased region" description="Basic and acidic residues" evidence="1">
    <location>
        <begin position="607"/>
        <end position="619"/>
    </location>
</feature>
<dbReference type="GeneID" id="18244552"/>
<feature type="compositionally biased region" description="Basic residues" evidence="1">
    <location>
        <begin position="620"/>
        <end position="631"/>
    </location>
</feature>
<organism evidence="2 3">
    <name type="scientific">Batrachochytrium dendrobatidis (strain JAM81 / FGSC 10211)</name>
    <name type="common">Frog chytrid fungus</name>
    <dbReference type="NCBI Taxonomy" id="684364"/>
    <lineage>
        <taxon>Eukaryota</taxon>
        <taxon>Fungi</taxon>
        <taxon>Fungi incertae sedis</taxon>
        <taxon>Chytridiomycota</taxon>
        <taxon>Chytridiomycota incertae sedis</taxon>
        <taxon>Chytridiomycetes</taxon>
        <taxon>Rhizophydiales</taxon>
        <taxon>Rhizophydiales incertae sedis</taxon>
        <taxon>Batrachochytrium</taxon>
    </lineage>
</organism>
<protein>
    <submittedName>
        <fullName evidence="2">Uncharacterized protein</fullName>
    </submittedName>
</protein>
<feature type="compositionally biased region" description="Polar residues" evidence="1">
    <location>
        <begin position="506"/>
        <end position="524"/>
    </location>
</feature>
<dbReference type="InParanoid" id="F4PCT3"/>
<dbReference type="OrthoDB" id="10670791at2759"/>
<sequence length="642" mass="70706">MSSIRLNVTVHVASTAHEAFNYIKETNCSWISSTHLLAIVSSQSKVSALSKFLLPLWIEVQEQCRSPILELSKEFIIKNAVGSIVPLSLIVSNAFDNDERITAITWLESIHTDLDQTTDNIAGVKRKRFVLNATEDAAEFITCNNETNNESKTKYSNTRCIENTDVFNYSSDEQSEQSKNTCLNIQKDNHSPAKVHDDIDHHTVSPLNKPTVIDTIVQIPAQLKVMPVLSTQNHQETTPKALISPTKVDAYPVNSCAPFETETDLPMQKSESSTSSEVDANTRVVADLEVMEKSDDMDTDTHTNEHMGEQIIDSMYNDGELDEKEVADSNMSDPALENLEKSYESTSAITVEEITNDTISENSSINNLSTTQEQNLLDTEPNASDEDSSEENDIKDNPQDLNTESNVSDEDSSEENDIKDNPQDLNTEPNVSDEDSSEENDIKDNPQDLNTEHQNISNHQKTADETSDTAENSSFGSNIAATKHAALKIDSLALTDNEDSDKRDSVSTTSNDSETFVEKSTQLYSQPLAQLTQATPLKSPAKPLVSIKAATSLKHQRSFISLNDIAMPSFSSQNTTDQKSDMDDKASGEDNSDEDASDSSLSDDNSLSDKSDASVDKPKVRLAGKPAKKRMSLLMKLAKDGK</sequence>
<dbReference type="EMBL" id="GL882894">
    <property type="protein sequence ID" value="EGF76999.1"/>
    <property type="molecule type" value="Genomic_DNA"/>
</dbReference>
<dbReference type="HOGENOM" id="CLU_426395_0_0_1"/>
<accession>F4PCT3</accession>
<keyword evidence="3" id="KW-1185">Reference proteome</keyword>
<dbReference type="Proteomes" id="UP000007241">
    <property type="component" value="Unassembled WGS sequence"/>
</dbReference>